<evidence type="ECO:0000313" key="7">
    <source>
        <dbReference type="Proteomes" id="UP000198362"/>
    </source>
</evidence>
<evidence type="ECO:0000313" key="6">
    <source>
        <dbReference type="EMBL" id="SNS89015.1"/>
    </source>
</evidence>
<keyword evidence="1 3" id="KW-0378">Hydrolase</keyword>
<accession>A0A239I5X5</accession>
<protein>
    <submittedName>
        <fullName evidence="6">Glycosyl hydrolase family 26</fullName>
    </submittedName>
</protein>
<dbReference type="Gene3D" id="3.20.20.80">
    <property type="entry name" value="Glycosidases"/>
    <property type="match status" value="1"/>
</dbReference>
<evidence type="ECO:0000256" key="3">
    <source>
        <dbReference type="PROSITE-ProRule" id="PRU01100"/>
    </source>
</evidence>
<dbReference type="GO" id="GO:0004553">
    <property type="term" value="F:hydrolase activity, hydrolyzing O-glycosyl compounds"/>
    <property type="evidence" value="ECO:0007669"/>
    <property type="project" value="InterPro"/>
</dbReference>
<dbReference type="AlphaFoldDB" id="A0A239I5X5"/>
<dbReference type="PRINTS" id="PR01217">
    <property type="entry name" value="PRICHEXTENSN"/>
</dbReference>
<evidence type="ECO:0000256" key="4">
    <source>
        <dbReference type="SAM" id="MobiDB-lite"/>
    </source>
</evidence>
<feature type="compositionally biased region" description="Low complexity" evidence="4">
    <location>
        <begin position="317"/>
        <end position="331"/>
    </location>
</feature>
<feature type="compositionally biased region" description="Pro residues" evidence="4">
    <location>
        <begin position="237"/>
        <end position="259"/>
    </location>
</feature>
<feature type="domain" description="GH26" evidence="5">
    <location>
        <begin position="338"/>
        <end position="638"/>
    </location>
</feature>
<keyword evidence="2 3" id="KW-0326">Glycosidase</keyword>
<dbReference type="Pfam" id="PF02156">
    <property type="entry name" value="Glyco_hydro_26"/>
    <property type="match status" value="1"/>
</dbReference>
<evidence type="ECO:0000256" key="1">
    <source>
        <dbReference type="ARBA" id="ARBA00022801"/>
    </source>
</evidence>
<organism evidence="6 7">
    <name type="scientific">Asanoa hainanensis</name>
    <dbReference type="NCBI Taxonomy" id="560556"/>
    <lineage>
        <taxon>Bacteria</taxon>
        <taxon>Bacillati</taxon>
        <taxon>Actinomycetota</taxon>
        <taxon>Actinomycetes</taxon>
        <taxon>Micromonosporales</taxon>
        <taxon>Micromonosporaceae</taxon>
        <taxon>Asanoa</taxon>
    </lineage>
</organism>
<comment type="similarity">
    <text evidence="3">Belongs to the glycosyl hydrolase 26 family.</text>
</comment>
<feature type="compositionally biased region" description="Gly residues" evidence="4">
    <location>
        <begin position="203"/>
        <end position="216"/>
    </location>
</feature>
<feature type="compositionally biased region" description="Pro residues" evidence="4">
    <location>
        <begin position="267"/>
        <end position="316"/>
    </location>
</feature>
<gene>
    <name evidence="6" type="ORF">SAMN05421812_102236</name>
</gene>
<feature type="active site" description="Nucleophile" evidence="3">
    <location>
        <position position="585"/>
    </location>
</feature>
<dbReference type="InterPro" id="IPR022790">
    <property type="entry name" value="GH26_dom"/>
</dbReference>
<name>A0A239I5X5_9ACTN</name>
<feature type="active site" description="Proton donor" evidence="3">
    <location>
        <position position="465"/>
    </location>
</feature>
<dbReference type="EMBL" id="FZPH01000002">
    <property type="protein sequence ID" value="SNS89015.1"/>
    <property type="molecule type" value="Genomic_DNA"/>
</dbReference>
<dbReference type="PROSITE" id="PS51764">
    <property type="entry name" value="GH26"/>
    <property type="match status" value="1"/>
</dbReference>
<feature type="region of interest" description="Disordered" evidence="4">
    <location>
        <begin position="203"/>
        <end position="346"/>
    </location>
</feature>
<reference evidence="6 7" key="1">
    <citation type="submission" date="2017-06" db="EMBL/GenBank/DDBJ databases">
        <authorList>
            <person name="Kim H.J."/>
            <person name="Triplett B.A."/>
        </authorList>
    </citation>
    <scope>NUCLEOTIDE SEQUENCE [LARGE SCALE GENOMIC DNA]</scope>
    <source>
        <strain evidence="6 7">CGMCC 4.5593</strain>
    </source>
</reference>
<evidence type="ECO:0000259" key="5">
    <source>
        <dbReference type="PROSITE" id="PS51764"/>
    </source>
</evidence>
<dbReference type="OrthoDB" id="9816550at2"/>
<evidence type="ECO:0000256" key="2">
    <source>
        <dbReference type="ARBA" id="ARBA00023295"/>
    </source>
</evidence>
<proteinExistence type="inferred from homology"/>
<dbReference type="RefSeq" id="WP_144022477.1">
    <property type="nucleotide sequence ID" value="NZ_FZPH01000002.1"/>
</dbReference>
<sequence>MVRPLGVRTAIAAGLTGFAILLGVVGGALGSNPDLQLPASADGYTTTVADGPNSGRLQLVAGGIGGGAAVTYLKFDVTSQRAARKPAGAEITLTRRAGALPPLIELSQVPGTSWLEDRLDRRSAPRLGSVIAAARPGRSDRSVKFDVSKAIKGRGTYAFAVTAPGGGLADFFDADGVRPAQGRIEPTLRVSWQDAVLPWLGGGGGVPGIPGGGGAPGIPDPDDVPGVPDLDDVPGVPSFPRPSLPPLPDLPDLPGLPDPDPTDDPTTPAPTPTTPTPTTPAPTPTTDPTTPAPTPTTNPTPTTGPTPTTNPTPTTPAPTTSPTVSPTAGPTTPTPTPTTTPGDPRCTLGAKLVPTCGVLWGVAPGAHTDQPRDEALADFEEDTGRTQAIYHAYHRGTEIFPTSMEMRIARDPAKPRLLFLNWKPTGASWAEIARGDEDTDDYLDRLAEHIRDNFNEPFFFTVHHEPENDVRASSGSGYTATDYRNMFRYVVNRIRAQGVTNLVSVMVHMAYIPWLTQSWWEDLYPGDDVVDWLAWDVYAHSVPGEYGYGDFSELMNRTSSSAPNWPGFYNYAAQRHPNKPFMLAEWGVWYSSQDRDHQAEVFDSVAKQLSLFPRLKAMVYFDTPADQSGKDSRVTRTADGLAAYRRLGLDQNFQVDLK</sequence>
<feature type="compositionally biased region" description="Low complexity" evidence="4">
    <location>
        <begin position="224"/>
        <end position="236"/>
    </location>
</feature>
<dbReference type="InterPro" id="IPR017853">
    <property type="entry name" value="GH"/>
</dbReference>
<keyword evidence="7" id="KW-1185">Reference proteome</keyword>
<dbReference type="Proteomes" id="UP000198362">
    <property type="component" value="Unassembled WGS sequence"/>
</dbReference>
<dbReference type="SUPFAM" id="SSF51445">
    <property type="entry name" value="(Trans)glycosidases"/>
    <property type="match status" value="1"/>
</dbReference>